<dbReference type="InterPro" id="IPR027471">
    <property type="entry name" value="YbeD-like_sf"/>
</dbReference>
<feature type="region of interest" description="Disordered" evidence="1">
    <location>
        <begin position="1"/>
        <end position="23"/>
    </location>
</feature>
<sequence length="182" mass="20241">MQSLGLRPRVLASERSYRAHSRSRNCCSTKQFRLRCTPKGPSDESQDPDVPPPTPGTPLSDAISRSLTELSKGARRPPGTTNLLLCGESEETWRRLDLRVNKYPIQRSFTAIGTGGQEFRQAMVSAVERVVGCVHAECVSERHSSGRNYISVTVGPVWVESGDQIIQVYANMKSDPRARWII</sequence>
<dbReference type="PANTHER" id="PTHR34782:SF1">
    <property type="entry name" value="PHOSPHORIBOSYLFORMYLGLYCINAMIDINE SYNTHASE"/>
    <property type="match status" value="1"/>
</dbReference>
<dbReference type="Proteomes" id="UP001054857">
    <property type="component" value="Unassembled WGS sequence"/>
</dbReference>
<accession>A0AAD3HPW5</accession>
<dbReference type="AlphaFoldDB" id="A0AAD3HPW5"/>
<evidence type="ECO:0000313" key="2">
    <source>
        <dbReference type="EMBL" id="GFR48457.1"/>
    </source>
</evidence>
<protein>
    <submittedName>
        <fullName evidence="2">Uncharacterized protein</fullName>
    </submittedName>
</protein>
<organism evidence="2 3">
    <name type="scientific">Astrephomene gubernaculifera</name>
    <dbReference type="NCBI Taxonomy" id="47775"/>
    <lineage>
        <taxon>Eukaryota</taxon>
        <taxon>Viridiplantae</taxon>
        <taxon>Chlorophyta</taxon>
        <taxon>core chlorophytes</taxon>
        <taxon>Chlorophyceae</taxon>
        <taxon>CS clade</taxon>
        <taxon>Chlamydomonadales</taxon>
        <taxon>Astrephomenaceae</taxon>
        <taxon>Astrephomene</taxon>
    </lineage>
</organism>
<dbReference type="InterPro" id="IPR007454">
    <property type="entry name" value="UPF0250_YbeD-like"/>
</dbReference>
<feature type="region of interest" description="Disordered" evidence="1">
    <location>
        <begin position="37"/>
        <end position="62"/>
    </location>
</feature>
<gene>
    <name evidence="2" type="ORF">Agub_g10360</name>
</gene>
<keyword evidence="3" id="KW-1185">Reference proteome</keyword>
<evidence type="ECO:0000256" key="1">
    <source>
        <dbReference type="SAM" id="MobiDB-lite"/>
    </source>
</evidence>
<name>A0AAD3HPW5_9CHLO</name>
<reference evidence="2 3" key="1">
    <citation type="journal article" date="2021" name="Sci. Rep.">
        <title>Genome sequencing of the multicellular alga Astrephomene provides insights into convergent evolution of germ-soma differentiation.</title>
        <authorList>
            <person name="Yamashita S."/>
            <person name="Yamamoto K."/>
            <person name="Matsuzaki R."/>
            <person name="Suzuki S."/>
            <person name="Yamaguchi H."/>
            <person name="Hirooka S."/>
            <person name="Minakuchi Y."/>
            <person name="Miyagishima S."/>
            <person name="Kawachi M."/>
            <person name="Toyoda A."/>
            <person name="Nozaki H."/>
        </authorList>
    </citation>
    <scope>NUCLEOTIDE SEQUENCE [LARGE SCALE GENOMIC DNA]</scope>
    <source>
        <strain evidence="2 3">NIES-4017</strain>
    </source>
</reference>
<proteinExistence type="predicted"/>
<dbReference type="PANTHER" id="PTHR34782">
    <property type="entry name" value="PHOSPHORIBOSYLFORMYLGLYCINAMIDINE SYNTHASE"/>
    <property type="match status" value="1"/>
</dbReference>
<evidence type="ECO:0000313" key="3">
    <source>
        <dbReference type="Proteomes" id="UP001054857"/>
    </source>
</evidence>
<dbReference type="SUPFAM" id="SSF117991">
    <property type="entry name" value="YbeD/HP0495-like"/>
    <property type="match status" value="1"/>
</dbReference>
<comment type="caution">
    <text evidence="2">The sequence shown here is derived from an EMBL/GenBank/DDBJ whole genome shotgun (WGS) entry which is preliminary data.</text>
</comment>
<dbReference type="Pfam" id="PF04359">
    <property type="entry name" value="DUF493"/>
    <property type="match status" value="1"/>
</dbReference>
<dbReference type="EMBL" id="BMAR01000023">
    <property type="protein sequence ID" value="GFR48457.1"/>
    <property type="molecule type" value="Genomic_DNA"/>
</dbReference>
<dbReference type="Gene3D" id="3.30.70.260">
    <property type="match status" value="1"/>
</dbReference>